<reference evidence="1" key="1">
    <citation type="submission" date="2014-11" db="EMBL/GenBank/DDBJ databases">
        <authorList>
            <person name="Amaro Gonzalez C."/>
        </authorList>
    </citation>
    <scope>NUCLEOTIDE SEQUENCE</scope>
</reference>
<protein>
    <submittedName>
        <fullName evidence="1">Uncharacterized protein</fullName>
    </submittedName>
</protein>
<dbReference type="AlphaFoldDB" id="A0A0E9UN10"/>
<accession>A0A0E9UN10</accession>
<reference evidence="1" key="2">
    <citation type="journal article" date="2015" name="Fish Shellfish Immunol.">
        <title>Early steps in the European eel (Anguilla anguilla)-Vibrio vulnificus interaction in the gills: Role of the RtxA13 toxin.</title>
        <authorList>
            <person name="Callol A."/>
            <person name="Pajuelo D."/>
            <person name="Ebbesson L."/>
            <person name="Teles M."/>
            <person name="MacKenzie S."/>
            <person name="Amaro C."/>
        </authorList>
    </citation>
    <scope>NUCLEOTIDE SEQUENCE</scope>
</reference>
<sequence length="25" mass="2924">MKKLSNTHNCPLSYSINQLTKFNLE</sequence>
<proteinExistence type="predicted"/>
<name>A0A0E9UN10_ANGAN</name>
<organism evidence="1">
    <name type="scientific">Anguilla anguilla</name>
    <name type="common">European freshwater eel</name>
    <name type="synonym">Muraena anguilla</name>
    <dbReference type="NCBI Taxonomy" id="7936"/>
    <lineage>
        <taxon>Eukaryota</taxon>
        <taxon>Metazoa</taxon>
        <taxon>Chordata</taxon>
        <taxon>Craniata</taxon>
        <taxon>Vertebrata</taxon>
        <taxon>Euteleostomi</taxon>
        <taxon>Actinopterygii</taxon>
        <taxon>Neopterygii</taxon>
        <taxon>Teleostei</taxon>
        <taxon>Anguilliformes</taxon>
        <taxon>Anguillidae</taxon>
        <taxon>Anguilla</taxon>
    </lineage>
</organism>
<dbReference type="EMBL" id="GBXM01041947">
    <property type="protein sequence ID" value="JAH66630.1"/>
    <property type="molecule type" value="Transcribed_RNA"/>
</dbReference>
<evidence type="ECO:0000313" key="1">
    <source>
        <dbReference type="EMBL" id="JAH66630.1"/>
    </source>
</evidence>